<dbReference type="RefSeq" id="XP_013277433.1">
    <property type="nucleotide sequence ID" value="XM_013421979.1"/>
</dbReference>
<evidence type="ECO:0000256" key="1">
    <source>
        <dbReference type="SAM" id="MobiDB-lite"/>
    </source>
</evidence>
<feature type="region of interest" description="Disordered" evidence="1">
    <location>
        <begin position="60"/>
        <end position="92"/>
    </location>
</feature>
<sequence length="198" mass="21515">MVATTDPASTSNRIKNQSLNGNVNPPSAVAMKPTPMARITQSAELDEYTARMRSFLASVEESQLRRDQGVKGMSLHRGESDDSGSGNEREKSPEFCWMDLASVRREHGGANLSGDDASGVGISEETTKLPPHHPLGILADARHHHYAHHNHHHHRGEHRSASPGGKSLLSKRYMAHAPQAPMPSTGIGRGSAEKHCNR</sequence>
<keyword evidence="3" id="KW-1185">Reference proteome</keyword>
<dbReference type="EMBL" id="KN847475">
    <property type="protein sequence ID" value="KIX10297.1"/>
    <property type="molecule type" value="Genomic_DNA"/>
</dbReference>
<reference evidence="2 3" key="1">
    <citation type="submission" date="2015-01" db="EMBL/GenBank/DDBJ databases">
        <title>The Genome Sequence of Rhinocladiella mackenzie CBS 650.93.</title>
        <authorList>
            <consortium name="The Broad Institute Genomics Platform"/>
            <person name="Cuomo C."/>
            <person name="de Hoog S."/>
            <person name="Gorbushina A."/>
            <person name="Stielow B."/>
            <person name="Teixiera M."/>
            <person name="Abouelleil A."/>
            <person name="Chapman S.B."/>
            <person name="Priest M."/>
            <person name="Young S.K."/>
            <person name="Wortman J."/>
            <person name="Nusbaum C."/>
            <person name="Birren B."/>
        </authorList>
    </citation>
    <scope>NUCLEOTIDE SEQUENCE [LARGE SCALE GENOMIC DNA]</scope>
    <source>
        <strain evidence="2 3">CBS 650.93</strain>
    </source>
</reference>
<accession>A0A0D2G5U5</accession>
<name>A0A0D2G5U5_9EURO</name>
<feature type="region of interest" description="Disordered" evidence="1">
    <location>
        <begin position="147"/>
        <end position="198"/>
    </location>
</feature>
<evidence type="ECO:0000313" key="2">
    <source>
        <dbReference type="EMBL" id="KIX10297.1"/>
    </source>
</evidence>
<dbReference type="VEuPathDB" id="FungiDB:Z518_01379"/>
<dbReference type="OrthoDB" id="4151708at2759"/>
<dbReference type="AlphaFoldDB" id="A0A0D2G5U5"/>
<dbReference type="Proteomes" id="UP000053617">
    <property type="component" value="Unassembled WGS sequence"/>
</dbReference>
<protein>
    <submittedName>
        <fullName evidence="2">Rhinocladiella mackenziei CBS 650.93 unplaced genomic scaffold supercont1.1, whole genome shotgun sequence</fullName>
    </submittedName>
</protein>
<feature type="compositionally biased region" description="Polar residues" evidence="1">
    <location>
        <begin position="1"/>
        <end position="25"/>
    </location>
</feature>
<feature type="compositionally biased region" description="Basic residues" evidence="1">
    <location>
        <begin position="147"/>
        <end position="157"/>
    </location>
</feature>
<proteinExistence type="predicted"/>
<gene>
    <name evidence="2" type="ORF">Z518_01379</name>
</gene>
<organism evidence="2 3">
    <name type="scientific">Rhinocladiella mackenziei CBS 650.93</name>
    <dbReference type="NCBI Taxonomy" id="1442369"/>
    <lineage>
        <taxon>Eukaryota</taxon>
        <taxon>Fungi</taxon>
        <taxon>Dikarya</taxon>
        <taxon>Ascomycota</taxon>
        <taxon>Pezizomycotina</taxon>
        <taxon>Eurotiomycetes</taxon>
        <taxon>Chaetothyriomycetidae</taxon>
        <taxon>Chaetothyriales</taxon>
        <taxon>Herpotrichiellaceae</taxon>
        <taxon>Rhinocladiella</taxon>
    </lineage>
</organism>
<dbReference type="HOGENOM" id="CLU_1488865_0_0_1"/>
<evidence type="ECO:0000313" key="3">
    <source>
        <dbReference type="Proteomes" id="UP000053617"/>
    </source>
</evidence>
<dbReference type="GeneID" id="25289450"/>
<feature type="region of interest" description="Disordered" evidence="1">
    <location>
        <begin position="1"/>
        <end position="35"/>
    </location>
</feature>